<dbReference type="AlphaFoldDB" id="A0A8B7XME6"/>
<sequence>MISADISYKTFLYIVEFLYTGFPSITDGTSTEDLVALQKASNTFSLPMLDSIVKNLQNDGKFLNPSIGTYLNDQTGQRAKWLFLNKQTLSDIRFKVEGATVYAHKVMLISRCEVMNGMFSGDFTESSKDEIRIEDVSLECFLALLEYLYTDHAPIEEGDAVGILVAADQYGQDRLRNLCELYISKGVDVTEEHVDVIGLLHTAQMCNASQLAEWCLGLISRNFVAFQQRAEFKKLEGENLKYVTENRWPPASYLKKVEKYKAQWGKKGDKV</sequence>
<reference evidence="3" key="1">
    <citation type="submission" date="2025-08" db="UniProtKB">
        <authorList>
            <consortium name="RefSeq"/>
        </authorList>
    </citation>
    <scope>IDENTIFICATION</scope>
</reference>
<evidence type="ECO:0000313" key="2">
    <source>
        <dbReference type="Proteomes" id="UP000694845"/>
    </source>
</evidence>
<dbReference type="SMART" id="SM00225">
    <property type="entry name" value="BTB"/>
    <property type="match status" value="1"/>
</dbReference>
<name>A0A8B7XME6_ACAPL</name>
<dbReference type="GeneID" id="110974552"/>
<dbReference type="PANTHER" id="PTHR24413">
    <property type="entry name" value="SPECKLE-TYPE POZ PROTEIN"/>
    <property type="match status" value="1"/>
</dbReference>
<dbReference type="Proteomes" id="UP000694845">
    <property type="component" value="Unplaced"/>
</dbReference>
<dbReference type="Gene3D" id="3.30.710.10">
    <property type="entry name" value="Potassium Channel Kv1.1, Chain A"/>
    <property type="match status" value="1"/>
</dbReference>
<organism evidence="2 3">
    <name type="scientific">Acanthaster planci</name>
    <name type="common">Crown-of-thorns starfish</name>
    <dbReference type="NCBI Taxonomy" id="133434"/>
    <lineage>
        <taxon>Eukaryota</taxon>
        <taxon>Metazoa</taxon>
        <taxon>Echinodermata</taxon>
        <taxon>Eleutherozoa</taxon>
        <taxon>Asterozoa</taxon>
        <taxon>Asteroidea</taxon>
        <taxon>Valvatacea</taxon>
        <taxon>Valvatida</taxon>
        <taxon>Acanthasteridae</taxon>
        <taxon>Acanthaster</taxon>
    </lineage>
</organism>
<proteinExistence type="predicted"/>
<dbReference type="Pfam" id="PF00651">
    <property type="entry name" value="BTB"/>
    <property type="match status" value="1"/>
</dbReference>
<dbReference type="PROSITE" id="PS50097">
    <property type="entry name" value="BTB"/>
    <property type="match status" value="1"/>
</dbReference>
<dbReference type="SUPFAM" id="SSF54695">
    <property type="entry name" value="POZ domain"/>
    <property type="match status" value="1"/>
</dbReference>
<dbReference type="InterPro" id="IPR011333">
    <property type="entry name" value="SKP1/BTB/POZ_sf"/>
</dbReference>
<dbReference type="KEGG" id="aplc:110974552"/>
<gene>
    <name evidence="3" type="primary">LOC110974552</name>
</gene>
<dbReference type="InterPro" id="IPR000210">
    <property type="entry name" value="BTB/POZ_dom"/>
</dbReference>
<accession>A0A8B7XME6</accession>
<dbReference type="RefSeq" id="XP_022081983.1">
    <property type="nucleotide sequence ID" value="XM_022226291.1"/>
</dbReference>
<protein>
    <submittedName>
        <fullName evidence="3">Rho-related protein racA-like</fullName>
    </submittedName>
</protein>
<dbReference type="OMA" id="TWIDIEL"/>
<dbReference type="OrthoDB" id="10251809at2759"/>
<keyword evidence="2" id="KW-1185">Reference proteome</keyword>
<evidence type="ECO:0000259" key="1">
    <source>
        <dbReference type="PROSITE" id="PS50097"/>
    </source>
</evidence>
<feature type="domain" description="BTB" evidence="1">
    <location>
        <begin position="90"/>
        <end position="157"/>
    </location>
</feature>
<dbReference type="FunFam" id="3.30.710.10:FF:000202">
    <property type="entry name" value="Predicted protein"/>
    <property type="match status" value="1"/>
</dbReference>
<evidence type="ECO:0000313" key="3">
    <source>
        <dbReference type="RefSeq" id="XP_022081983.1"/>
    </source>
</evidence>
<dbReference type="CDD" id="cd18499">
    <property type="entry name" value="BACK_RHOBTB"/>
    <property type="match status" value="1"/>
</dbReference>
<dbReference type="CDD" id="cd18300">
    <property type="entry name" value="BTB2_POZ_RhoBTB"/>
    <property type="match status" value="1"/>
</dbReference>